<dbReference type="EMBL" id="DVIR01000012">
    <property type="protein sequence ID" value="HIS24119.1"/>
    <property type="molecule type" value="Genomic_DNA"/>
</dbReference>
<dbReference type="PANTHER" id="PTHR30346:SF0">
    <property type="entry name" value="HCA OPERON TRANSCRIPTIONAL ACTIVATOR HCAR"/>
    <property type="match status" value="1"/>
</dbReference>
<evidence type="ECO:0000313" key="7">
    <source>
        <dbReference type="Proteomes" id="UP000823982"/>
    </source>
</evidence>
<evidence type="ECO:0000313" key="6">
    <source>
        <dbReference type="EMBL" id="HIS24119.1"/>
    </source>
</evidence>
<keyword evidence="3" id="KW-0238">DNA-binding</keyword>
<dbReference type="InterPro" id="IPR000847">
    <property type="entry name" value="LysR_HTH_N"/>
</dbReference>
<proteinExistence type="inferred from homology"/>
<accession>A0A9D1JHQ2</accession>
<dbReference type="Proteomes" id="UP000823982">
    <property type="component" value="Unassembled WGS sequence"/>
</dbReference>
<organism evidence="6 7">
    <name type="scientific">Candidatus Faeciplasma gallinarum</name>
    <dbReference type="NCBI Taxonomy" id="2840799"/>
    <lineage>
        <taxon>Bacteria</taxon>
        <taxon>Bacillati</taxon>
        <taxon>Bacillota</taxon>
        <taxon>Clostridia</taxon>
        <taxon>Eubacteriales</taxon>
        <taxon>Oscillospiraceae</taxon>
        <taxon>Oscillospiraceae incertae sedis</taxon>
        <taxon>Candidatus Faeciplasma</taxon>
    </lineage>
</organism>
<dbReference type="PRINTS" id="PR00039">
    <property type="entry name" value="HTHLYSR"/>
</dbReference>
<dbReference type="Pfam" id="PF00126">
    <property type="entry name" value="HTH_1"/>
    <property type="match status" value="1"/>
</dbReference>
<dbReference type="AlphaFoldDB" id="A0A9D1JHQ2"/>
<dbReference type="SUPFAM" id="SSF46785">
    <property type="entry name" value="Winged helix' DNA-binding domain"/>
    <property type="match status" value="1"/>
</dbReference>
<evidence type="ECO:0000256" key="4">
    <source>
        <dbReference type="ARBA" id="ARBA00023163"/>
    </source>
</evidence>
<sequence>MTILHLKYACETARVGSLNKAAANLFISQPSLSRAIKELEAELGTTIFDRTHKGMVLTPEGEMFLEYAERILSQIDDLESMYKNNAAVTQKFAVCAPRSAYISEAFSKFICSAAKCNEGVTQPAHGAHSVPEKMYFRETSTLSAIKYILDSEYSIGIIRCEQATDKYVKEFLDSRNLEWKTIAEFRSVLLISSKSSIADVDDAQITEQMLSDYAQLALGDDIEPQSSSAPGIHAPITVSTAENVKRRIYIYDRASAPGILSNAKTYTLSEPLPEDMLDTLELVQKDVPNLCCGFRDFLIHKKDYRLSNLDKMFITELARAKRKHFKASSFNGRNFFIEY</sequence>
<comment type="caution">
    <text evidence="6">The sequence shown here is derived from an EMBL/GenBank/DDBJ whole genome shotgun (WGS) entry which is preliminary data.</text>
</comment>
<dbReference type="PROSITE" id="PS50931">
    <property type="entry name" value="HTH_LYSR"/>
    <property type="match status" value="1"/>
</dbReference>
<evidence type="ECO:0000256" key="1">
    <source>
        <dbReference type="ARBA" id="ARBA00009437"/>
    </source>
</evidence>
<reference evidence="6" key="2">
    <citation type="journal article" date="2021" name="PeerJ">
        <title>Extensive microbial diversity within the chicken gut microbiome revealed by metagenomics and culture.</title>
        <authorList>
            <person name="Gilroy R."/>
            <person name="Ravi A."/>
            <person name="Getino M."/>
            <person name="Pursley I."/>
            <person name="Horton D.L."/>
            <person name="Alikhan N.F."/>
            <person name="Baker D."/>
            <person name="Gharbi K."/>
            <person name="Hall N."/>
            <person name="Watson M."/>
            <person name="Adriaenssens E.M."/>
            <person name="Foster-Nyarko E."/>
            <person name="Jarju S."/>
            <person name="Secka A."/>
            <person name="Antonio M."/>
            <person name="Oren A."/>
            <person name="Chaudhuri R.R."/>
            <person name="La Ragione R."/>
            <person name="Hildebrand F."/>
            <person name="Pallen M.J."/>
        </authorList>
    </citation>
    <scope>NUCLEOTIDE SEQUENCE</scope>
    <source>
        <strain evidence="6">CHK157-1446</strain>
    </source>
</reference>
<evidence type="ECO:0000256" key="2">
    <source>
        <dbReference type="ARBA" id="ARBA00023015"/>
    </source>
</evidence>
<dbReference type="GO" id="GO:0032993">
    <property type="term" value="C:protein-DNA complex"/>
    <property type="evidence" value="ECO:0007669"/>
    <property type="project" value="TreeGrafter"/>
</dbReference>
<feature type="domain" description="HTH lysR-type" evidence="5">
    <location>
        <begin position="1"/>
        <end position="58"/>
    </location>
</feature>
<dbReference type="GO" id="GO:0003700">
    <property type="term" value="F:DNA-binding transcription factor activity"/>
    <property type="evidence" value="ECO:0007669"/>
    <property type="project" value="InterPro"/>
</dbReference>
<protein>
    <submittedName>
        <fullName evidence="6">LysR family transcriptional regulator</fullName>
    </submittedName>
</protein>
<name>A0A9D1JHQ2_9FIRM</name>
<dbReference type="InterPro" id="IPR036388">
    <property type="entry name" value="WH-like_DNA-bd_sf"/>
</dbReference>
<dbReference type="FunFam" id="1.10.10.10:FF:000001">
    <property type="entry name" value="LysR family transcriptional regulator"/>
    <property type="match status" value="1"/>
</dbReference>
<comment type="similarity">
    <text evidence="1">Belongs to the LysR transcriptional regulatory family.</text>
</comment>
<dbReference type="InterPro" id="IPR036390">
    <property type="entry name" value="WH_DNA-bd_sf"/>
</dbReference>
<keyword evidence="4" id="KW-0804">Transcription</keyword>
<keyword evidence="2" id="KW-0805">Transcription regulation</keyword>
<evidence type="ECO:0000256" key="3">
    <source>
        <dbReference type="ARBA" id="ARBA00023125"/>
    </source>
</evidence>
<reference evidence="6" key="1">
    <citation type="submission" date="2020-10" db="EMBL/GenBank/DDBJ databases">
        <authorList>
            <person name="Gilroy R."/>
        </authorList>
    </citation>
    <scope>NUCLEOTIDE SEQUENCE</scope>
    <source>
        <strain evidence="6">CHK157-1446</strain>
    </source>
</reference>
<gene>
    <name evidence="6" type="ORF">IAD01_01790</name>
</gene>
<evidence type="ECO:0000259" key="5">
    <source>
        <dbReference type="PROSITE" id="PS50931"/>
    </source>
</evidence>
<dbReference type="Gene3D" id="1.10.10.10">
    <property type="entry name" value="Winged helix-like DNA-binding domain superfamily/Winged helix DNA-binding domain"/>
    <property type="match status" value="1"/>
</dbReference>
<dbReference type="PANTHER" id="PTHR30346">
    <property type="entry name" value="TRANSCRIPTIONAL DUAL REGULATOR HCAR-RELATED"/>
    <property type="match status" value="1"/>
</dbReference>
<dbReference type="GO" id="GO:0003677">
    <property type="term" value="F:DNA binding"/>
    <property type="evidence" value="ECO:0007669"/>
    <property type="project" value="UniProtKB-KW"/>
</dbReference>